<organism evidence="1 2">
    <name type="scientific">Methylomonas rosea</name>
    <dbReference type="NCBI Taxonomy" id="2952227"/>
    <lineage>
        <taxon>Bacteria</taxon>
        <taxon>Pseudomonadati</taxon>
        <taxon>Pseudomonadota</taxon>
        <taxon>Gammaproteobacteria</taxon>
        <taxon>Methylococcales</taxon>
        <taxon>Methylococcaceae</taxon>
        <taxon>Methylomonas</taxon>
    </lineage>
</organism>
<dbReference type="Proteomes" id="UP001524570">
    <property type="component" value="Unassembled WGS sequence"/>
</dbReference>
<evidence type="ECO:0000313" key="1">
    <source>
        <dbReference type="EMBL" id="MCQ8116727.1"/>
    </source>
</evidence>
<gene>
    <name evidence="1" type="ORF">NP589_04760</name>
</gene>
<dbReference type="RefSeq" id="WP_256605958.1">
    <property type="nucleotide sequence ID" value="NZ_JANIBL010000010.1"/>
</dbReference>
<protein>
    <submittedName>
        <fullName evidence="1">Uncharacterized protein</fullName>
    </submittedName>
</protein>
<reference evidence="1 2" key="1">
    <citation type="submission" date="2022-07" db="EMBL/GenBank/DDBJ databases">
        <title>Methylomonas rivi sp. nov., Methylomonas rosea sp. nov., Methylomonas aureus sp. nov. and Methylomonas subterranea sp. nov., four novel methanotrophs isolated from a freshwater creek and the deep terrestrial subsurface.</title>
        <authorList>
            <person name="Abin C."/>
            <person name="Sankaranarayanan K."/>
            <person name="Garner C."/>
            <person name="Sindelar R."/>
            <person name="Kotary K."/>
            <person name="Garner R."/>
            <person name="Barclay S."/>
            <person name="Lawson P."/>
            <person name="Krumholz L."/>
        </authorList>
    </citation>
    <scope>NUCLEOTIDE SEQUENCE [LARGE SCALE GENOMIC DNA]</scope>
    <source>
        <strain evidence="1 2">WSC-7</strain>
    </source>
</reference>
<accession>A0ABT1TPM5</accession>
<name>A0ABT1TPM5_9GAMM</name>
<evidence type="ECO:0000313" key="2">
    <source>
        <dbReference type="Proteomes" id="UP001524570"/>
    </source>
</evidence>
<keyword evidence="2" id="KW-1185">Reference proteome</keyword>
<sequence length="117" mass="12950">MAKLQNPLKFQSFWAELSAGFLKVPFDNVDQQLQVGLVHIAENMDIDYARLGVAAEDNKDIYASFTYATAGTKPWEGSSLLAAGPYLATRLLSGQPVISMSCLTWLQLNKPAWNAWI</sequence>
<dbReference type="EMBL" id="JANIBL010000010">
    <property type="protein sequence ID" value="MCQ8116727.1"/>
    <property type="molecule type" value="Genomic_DNA"/>
</dbReference>
<proteinExistence type="predicted"/>
<comment type="caution">
    <text evidence="1">The sequence shown here is derived from an EMBL/GenBank/DDBJ whole genome shotgun (WGS) entry which is preliminary data.</text>
</comment>